<dbReference type="EMBL" id="AP011469">
    <property type="protein sequence ID" value="BAX24998.1"/>
    <property type="molecule type" value="Genomic_DNA"/>
</dbReference>
<evidence type="ECO:0000313" key="2">
    <source>
        <dbReference type="EMBL" id="BAX24998.1"/>
    </source>
</evidence>
<proteinExistence type="predicted"/>
<protein>
    <submittedName>
        <fullName evidence="2">Uncharacterized protein</fullName>
    </submittedName>
</protein>
<evidence type="ECO:0000256" key="1">
    <source>
        <dbReference type="SAM" id="MobiDB-lite"/>
    </source>
</evidence>
<feature type="region of interest" description="Disordered" evidence="1">
    <location>
        <begin position="1"/>
        <end position="23"/>
    </location>
</feature>
<accession>A0A1V1H1X6</accession>
<feature type="compositionally biased region" description="Low complexity" evidence="1">
    <location>
        <begin position="1"/>
        <end position="10"/>
    </location>
</feature>
<sequence length="119" mass="12364">MEAAPPGSAQLPPPAPTPSRPAPLLTYVRNAKNLLHEPLLPLPALNGAPTLTHAQAVLCKRLGLSPPTSNPAAAATVEDYKRLFNSPLNQGQIGALADLFNINLHDLSPSEPAIVATVA</sequence>
<feature type="compositionally biased region" description="Pro residues" evidence="1">
    <location>
        <begin position="11"/>
        <end position="21"/>
    </location>
</feature>
<reference evidence="2" key="1">
    <citation type="submission" date="2009-05" db="EMBL/GenBank/DDBJ databases">
        <title>Oryza sativa Japonica Group genomic DNA, chromosome 6, BAC clone:KMK0024M20, cultivar:Khau Mac Kho.</title>
        <authorList>
            <person name="Matsumoto T."/>
            <person name="Wu J."/>
            <person name="Kanamori H."/>
        </authorList>
    </citation>
    <scope>NUCLEOTIDE SEQUENCE</scope>
    <source>
        <strain evidence="2">IRGC 100896</strain>
    </source>
</reference>
<gene>
    <name evidence="2" type="primary">OO_Ba0014A07.7</name>
</gene>
<organism evidence="2">
    <name type="scientific">Oryza officinalis</name>
    <dbReference type="NCBI Taxonomy" id="4535"/>
    <lineage>
        <taxon>Eukaryota</taxon>
        <taxon>Viridiplantae</taxon>
        <taxon>Streptophyta</taxon>
        <taxon>Embryophyta</taxon>
        <taxon>Tracheophyta</taxon>
        <taxon>Spermatophyta</taxon>
        <taxon>Magnoliopsida</taxon>
        <taxon>Liliopsida</taxon>
        <taxon>Poales</taxon>
        <taxon>Poaceae</taxon>
        <taxon>BOP clade</taxon>
        <taxon>Oryzoideae</taxon>
        <taxon>Oryzeae</taxon>
        <taxon>Oryzinae</taxon>
        <taxon>Oryza</taxon>
    </lineage>
</organism>
<dbReference type="AlphaFoldDB" id="A0A1V1H1X6"/>
<name>A0A1V1H1X6_9ORYZ</name>